<reference evidence="2" key="1">
    <citation type="submission" date="2016-11" db="UniProtKB">
        <authorList>
            <consortium name="WormBaseParasite"/>
        </authorList>
    </citation>
    <scope>IDENTIFICATION</scope>
    <source>
        <strain evidence="2">KR3021</strain>
    </source>
</reference>
<protein>
    <submittedName>
        <fullName evidence="2">Protein kinase domain-containing protein</fullName>
    </submittedName>
</protein>
<proteinExistence type="predicted"/>
<sequence>MFSIDCQERVEANVATTTIQETVEGHAAETIDGGTTGETTSTEDIKPRNYATINYPIIPRDDLDLLQQFSSGSFGCVFHGHWKSKNLHVAIKKVFQLDKEADILSLIRHRNIIKFYGVSKANPDFFIVTEFAEHGSLYDYIHGDNEDLHFEKMLTWATQIARGISYLHYEAPHTIIHRDLKSKNILLASAKDVVICKLCDFGTSKEMTNSVTKAAWFGTPAYMSPEIIAGQDNISTATDVFSFAVVLWELIAREIPYAGLTEYKIFSIISQHGVRTEPKNRLNMKQVLASLDLIAHNSDLTHECHLFMERKQTWLHEIESQTKQLNELKMDLTRKTEELEKRERLLKEREVSHRNLKLLKNSTNELSNAINWNEEQVAEWAKNVVMCIDPPPTAEIITTISQIIKEYNIDGVKLLSITAKQLELLGVENIHLRVVLALEIEHLKAKRFEQIEQKHFPSLQMSFQMENQKKFENHDPLKYDISVQILLYLRTTKENKKKFKIFVDSDWTSESTQDEIPIEIIDSSNVIKEVCITLLDESEVSIMDVVRCDSVPFGHRKWVDVPDDNSYVNVLCQVNFSEQVLAPTNKIFKTKIHSFDQMNCILEDSIKLKINPFATETSLSRAHNSYTDVRNISNSGLRGVWKNLERRDSKVTTKHNTPSDSPEILNGISSPLGSASLPKPSNWATVVGGNKYFDKFYKNVASDASRETHYLDALKNRSISENNSPSTLLKNKKGDPIDNGFITVSKKKNELKTTDKKVNPRGPKQNPDNTKSIRKSNPRAPTRLLMSDFEFVVKPNKAKK</sequence>
<dbReference type="WBParaSite" id="RSKR_0001010500.1">
    <property type="protein sequence ID" value="RSKR_0001010500.1"/>
    <property type="gene ID" value="RSKR_0001010500"/>
</dbReference>
<accession>A0AC35UEW2</accession>
<evidence type="ECO:0000313" key="2">
    <source>
        <dbReference type="WBParaSite" id="RSKR_0001010500.1"/>
    </source>
</evidence>
<organism evidence="1 2">
    <name type="scientific">Rhabditophanes sp. KR3021</name>
    <dbReference type="NCBI Taxonomy" id="114890"/>
    <lineage>
        <taxon>Eukaryota</taxon>
        <taxon>Metazoa</taxon>
        <taxon>Ecdysozoa</taxon>
        <taxon>Nematoda</taxon>
        <taxon>Chromadorea</taxon>
        <taxon>Rhabditida</taxon>
        <taxon>Tylenchina</taxon>
        <taxon>Panagrolaimomorpha</taxon>
        <taxon>Strongyloidoidea</taxon>
        <taxon>Alloionematidae</taxon>
        <taxon>Rhabditophanes</taxon>
    </lineage>
</organism>
<name>A0AC35UEW2_9BILA</name>
<dbReference type="Proteomes" id="UP000095286">
    <property type="component" value="Unplaced"/>
</dbReference>
<evidence type="ECO:0000313" key="1">
    <source>
        <dbReference type="Proteomes" id="UP000095286"/>
    </source>
</evidence>